<dbReference type="PANTHER" id="PTHR42861">
    <property type="entry name" value="CALCIUM-TRANSPORTING ATPASE"/>
    <property type="match status" value="1"/>
</dbReference>
<organism evidence="11 12">
    <name type="scientific">Weissella confusa</name>
    <name type="common">Lactobacillus confusus</name>
    <dbReference type="NCBI Taxonomy" id="1583"/>
    <lineage>
        <taxon>Bacteria</taxon>
        <taxon>Bacillati</taxon>
        <taxon>Bacillota</taxon>
        <taxon>Bacilli</taxon>
        <taxon>Lactobacillales</taxon>
        <taxon>Lactobacillaceae</taxon>
        <taxon>Weissella</taxon>
    </lineage>
</organism>
<dbReference type="Gene3D" id="3.40.1110.10">
    <property type="entry name" value="Calcium-transporting ATPase, cytoplasmic domain N"/>
    <property type="match status" value="1"/>
</dbReference>
<feature type="domain" description="Cation-transporting P-type ATPase N-terminal" evidence="10">
    <location>
        <begin position="1"/>
        <end position="75"/>
    </location>
</feature>
<dbReference type="Gene3D" id="2.70.150.10">
    <property type="entry name" value="Calcium-transporting ATPase, cytoplasmic transduction domain A"/>
    <property type="match status" value="1"/>
</dbReference>
<feature type="transmembrane region" description="Helical" evidence="9">
    <location>
        <begin position="690"/>
        <end position="709"/>
    </location>
</feature>
<evidence type="ECO:0000256" key="8">
    <source>
        <dbReference type="ARBA" id="ARBA00023136"/>
    </source>
</evidence>
<dbReference type="SUPFAM" id="SSF56784">
    <property type="entry name" value="HAD-like"/>
    <property type="match status" value="1"/>
</dbReference>
<dbReference type="AlphaFoldDB" id="A0AA40YS30"/>
<dbReference type="NCBIfam" id="TIGR01494">
    <property type="entry name" value="ATPase_P-type"/>
    <property type="match status" value="3"/>
</dbReference>
<keyword evidence="4" id="KW-0547">Nucleotide-binding</keyword>
<dbReference type="Pfam" id="PF00689">
    <property type="entry name" value="Cation_ATPase_C"/>
    <property type="match status" value="1"/>
</dbReference>
<dbReference type="PRINTS" id="PR00120">
    <property type="entry name" value="HATPASE"/>
</dbReference>
<evidence type="ECO:0000256" key="2">
    <source>
        <dbReference type="ARBA" id="ARBA00005675"/>
    </source>
</evidence>
<dbReference type="InterPro" id="IPR018303">
    <property type="entry name" value="ATPase_P-typ_P_site"/>
</dbReference>
<sequence>MIYQEMLTQVIEKTRVQPDTGLTDAQVQEAREKYGDNRFVEPPKEGLVKKVIRSLSDITTIILIIAAVISLVTTVIQGHGDYFESFLIIAIVVINSVLSIVQEGRAEKALDSLKGLEREEAKVRRNGEVIFVPMTDVVVGDILVLENGVKIPADARLLKTSDLRVEESALTGESQPIEKDEDFITGESVPLGDRLNMVYRGTTIVNGRAEAVVVATGMETEMGKIAGLLGAEEREMTPMQKRLAQLGRQLTVVAIVAALIVLVLGIMQGDPIMELFMTAVSLAVAVVPETLMVIVTITLALGVQRMAARHAIVRRLPAVETLGSASVIASDKTGTLTQNKMTARQVWDATKDEVVPVDQVDTVPDALRFGALSTNVTVQDGQLSGLPTEIALVAGIGGVDAYRDLQAEYPKVYEIPFNSTRKRMTTVHKVADGYLAVTKGAFDVLLPKLPADVQSRATEINQQFGDQALRVITVAMTKLATISEEPTAEELERNLQLLGLVGIIDPPRPESAQAVAEARAAGIKTVMITGDHVATASAIAREIGILLPTDKALTGAELHAMSDEQLDATVQDYAVYARVTPEDKIRIVKAWQKRGDVVAMTGDGVNDAPALNAANAGIAMGQTGTDVAREAADIVLTDDNFATIVHAVEEGRGIYGNIRKTINFLMSANMSEIIVIVMAMIFGWGSPFMAAQLLFINLVSDGLPGFALAKEPAHGDVMNEKPINPKASVFAHGLGIRIAFNAILFAVITLLAQGYGVWTGNVEAGHTMAFVVLSMTSILHVFNIRSEKSMFRIKFSANRSLVMMAILAAVLSLLVVTVPVTQEIFHFHALTTGQWIITAILSVIPNVAWEIIKIFNRNNH</sequence>
<evidence type="ECO:0000256" key="3">
    <source>
        <dbReference type="ARBA" id="ARBA00022692"/>
    </source>
</evidence>
<feature type="transmembrane region" description="Helical" evidence="9">
    <location>
        <begin position="729"/>
        <end position="752"/>
    </location>
</feature>
<evidence type="ECO:0000313" key="11">
    <source>
        <dbReference type="EMBL" id="MBJ7639509.1"/>
    </source>
</evidence>
<dbReference type="GO" id="GO:0016020">
    <property type="term" value="C:membrane"/>
    <property type="evidence" value="ECO:0007669"/>
    <property type="project" value="UniProtKB-SubCell"/>
</dbReference>
<name>A0AA40YS30_WEICO</name>
<dbReference type="GO" id="GO:0005524">
    <property type="term" value="F:ATP binding"/>
    <property type="evidence" value="ECO:0007669"/>
    <property type="project" value="UniProtKB-KW"/>
</dbReference>
<dbReference type="InterPro" id="IPR023299">
    <property type="entry name" value="ATPase_P-typ_cyto_dom_N"/>
</dbReference>
<dbReference type="InterPro" id="IPR004014">
    <property type="entry name" value="ATPase_P-typ_cation-transptr_N"/>
</dbReference>
<keyword evidence="7 9" id="KW-1133">Transmembrane helix</keyword>
<dbReference type="RefSeq" id="WP_199468207.1">
    <property type="nucleotide sequence ID" value="NZ_JAAOCP010000011.1"/>
</dbReference>
<evidence type="ECO:0000256" key="1">
    <source>
        <dbReference type="ARBA" id="ARBA00004141"/>
    </source>
</evidence>
<dbReference type="SFLD" id="SFLDF00027">
    <property type="entry name" value="p-type_atpase"/>
    <property type="match status" value="1"/>
</dbReference>
<dbReference type="PROSITE" id="PS00154">
    <property type="entry name" value="ATPASE_E1_E2"/>
    <property type="match status" value="1"/>
</dbReference>
<dbReference type="Gene3D" id="1.20.1110.10">
    <property type="entry name" value="Calcium-transporting ATPase, transmembrane domain"/>
    <property type="match status" value="1"/>
</dbReference>
<dbReference type="Gene3D" id="3.40.50.1000">
    <property type="entry name" value="HAD superfamily/HAD-like"/>
    <property type="match status" value="1"/>
</dbReference>
<feature type="transmembrane region" description="Helical" evidence="9">
    <location>
        <begin position="833"/>
        <end position="852"/>
    </location>
</feature>
<dbReference type="InterPro" id="IPR006068">
    <property type="entry name" value="ATPase_P-typ_cation-transptr_C"/>
</dbReference>
<evidence type="ECO:0000256" key="4">
    <source>
        <dbReference type="ARBA" id="ARBA00022741"/>
    </source>
</evidence>
<dbReference type="InterPro" id="IPR008250">
    <property type="entry name" value="ATPase_P-typ_transduc_dom_A_sf"/>
</dbReference>
<keyword evidence="12" id="KW-1185">Reference proteome</keyword>
<feature type="transmembrane region" description="Helical" evidence="9">
    <location>
        <begin position="58"/>
        <end position="76"/>
    </location>
</feature>
<dbReference type="Pfam" id="PF00690">
    <property type="entry name" value="Cation_ATPase_N"/>
    <property type="match status" value="1"/>
</dbReference>
<comment type="similarity">
    <text evidence="2">Belongs to the cation transport ATPase (P-type) (TC 3.A.3) family. Type IIA subfamily.</text>
</comment>
<feature type="transmembrane region" description="Helical" evidence="9">
    <location>
        <begin position="764"/>
        <end position="782"/>
    </location>
</feature>
<keyword evidence="5" id="KW-0067">ATP-binding</keyword>
<accession>A0AA40YS30</accession>
<dbReference type="InterPro" id="IPR001757">
    <property type="entry name" value="P_typ_ATPase"/>
</dbReference>
<evidence type="ECO:0000256" key="5">
    <source>
        <dbReference type="ARBA" id="ARBA00022840"/>
    </source>
</evidence>
<protein>
    <submittedName>
        <fullName evidence="11">Cation-translocating P-type ATPase</fullName>
    </submittedName>
</protein>
<dbReference type="SUPFAM" id="SSF81653">
    <property type="entry name" value="Calcium ATPase, transduction domain A"/>
    <property type="match status" value="1"/>
</dbReference>
<dbReference type="SUPFAM" id="SSF81665">
    <property type="entry name" value="Calcium ATPase, transmembrane domain M"/>
    <property type="match status" value="1"/>
</dbReference>
<dbReference type="InterPro" id="IPR059000">
    <property type="entry name" value="ATPase_P-type_domA"/>
</dbReference>
<dbReference type="FunFam" id="3.40.50.1000:FF:000028">
    <property type="entry name" value="Calcium-transporting P-type ATPase, putative"/>
    <property type="match status" value="1"/>
</dbReference>
<evidence type="ECO:0000256" key="9">
    <source>
        <dbReference type="SAM" id="Phobius"/>
    </source>
</evidence>
<dbReference type="SUPFAM" id="SSF81660">
    <property type="entry name" value="Metal cation-transporting ATPase, ATP-binding domain N"/>
    <property type="match status" value="1"/>
</dbReference>
<reference evidence="11 12" key="1">
    <citation type="journal article" date="2021" name="Int. J. Food Microbiol.">
        <title>Safety demonstration of a microbial species for use in the food chain: Weissella confusa.</title>
        <authorList>
            <person name="Bourdichon F."/>
            <person name="Patrone V."/>
            <person name="Fontana A."/>
            <person name="Milani G."/>
            <person name="Morelli L."/>
        </authorList>
    </citation>
    <scope>NUCLEOTIDE SEQUENCE [LARGE SCALE GENOMIC DNA]</scope>
    <source>
        <strain evidence="11 12">CCUG 43002</strain>
    </source>
</reference>
<gene>
    <name evidence="11" type="ORF">HAU20_08955</name>
</gene>
<dbReference type="InterPro" id="IPR023214">
    <property type="entry name" value="HAD_sf"/>
</dbReference>
<keyword evidence="3 9" id="KW-0812">Transmembrane</keyword>
<dbReference type="SFLD" id="SFLDS00003">
    <property type="entry name" value="Haloacid_Dehalogenase"/>
    <property type="match status" value="1"/>
</dbReference>
<evidence type="ECO:0000256" key="7">
    <source>
        <dbReference type="ARBA" id="ARBA00022989"/>
    </source>
</evidence>
<comment type="subcellular location">
    <subcellularLocation>
        <location evidence="1">Membrane</location>
        <topology evidence="1">Multi-pass membrane protein</topology>
    </subcellularLocation>
</comment>
<evidence type="ECO:0000259" key="10">
    <source>
        <dbReference type="SMART" id="SM00831"/>
    </source>
</evidence>
<dbReference type="Proteomes" id="UP000728106">
    <property type="component" value="Unassembled WGS sequence"/>
</dbReference>
<dbReference type="EMBL" id="JAAOCP010000011">
    <property type="protein sequence ID" value="MBJ7639509.1"/>
    <property type="molecule type" value="Genomic_DNA"/>
</dbReference>
<dbReference type="SFLD" id="SFLDG00002">
    <property type="entry name" value="C1.7:_P-type_atpase_like"/>
    <property type="match status" value="1"/>
</dbReference>
<feature type="transmembrane region" description="Helical" evidence="9">
    <location>
        <begin position="250"/>
        <end position="269"/>
    </location>
</feature>
<evidence type="ECO:0000256" key="6">
    <source>
        <dbReference type="ARBA" id="ARBA00022967"/>
    </source>
</evidence>
<dbReference type="InterPro" id="IPR044492">
    <property type="entry name" value="P_typ_ATPase_HD_dom"/>
</dbReference>
<feature type="transmembrane region" description="Helical" evidence="9">
    <location>
        <begin position="82"/>
        <end position="101"/>
    </location>
</feature>
<dbReference type="SMART" id="SM00831">
    <property type="entry name" value="Cation_ATPase_N"/>
    <property type="match status" value="1"/>
</dbReference>
<dbReference type="InterPro" id="IPR023298">
    <property type="entry name" value="ATPase_P-typ_TM_dom_sf"/>
</dbReference>
<dbReference type="Pfam" id="PF13246">
    <property type="entry name" value="Cation_ATPase"/>
    <property type="match status" value="1"/>
</dbReference>
<evidence type="ECO:0000313" key="12">
    <source>
        <dbReference type="Proteomes" id="UP000728106"/>
    </source>
</evidence>
<proteinExistence type="inferred from homology"/>
<dbReference type="Pfam" id="PF00122">
    <property type="entry name" value="E1-E2_ATPase"/>
    <property type="match status" value="1"/>
</dbReference>
<dbReference type="InterPro" id="IPR036412">
    <property type="entry name" value="HAD-like_sf"/>
</dbReference>
<keyword evidence="8 9" id="KW-0472">Membrane</keyword>
<dbReference type="GO" id="GO:0016887">
    <property type="term" value="F:ATP hydrolysis activity"/>
    <property type="evidence" value="ECO:0007669"/>
    <property type="project" value="InterPro"/>
</dbReference>
<feature type="transmembrane region" description="Helical" evidence="9">
    <location>
        <begin position="802"/>
        <end position="821"/>
    </location>
</feature>
<keyword evidence="6" id="KW-1278">Translocase</keyword>
<feature type="transmembrane region" description="Helical" evidence="9">
    <location>
        <begin position="662"/>
        <end position="684"/>
    </location>
</feature>
<feature type="transmembrane region" description="Helical" evidence="9">
    <location>
        <begin position="275"/>
        <end position="301"/>
    </location>
</feature>
<dbReference type="PRINTS" id="PR00119">
    <property type="entry name" value="CATATPASE"/>
</dbReference>
<comment type="caution">
    <text evidence="11">The sequence shown here is derived from an EMBL/GenBank/DDBJ whole genome shotgun (WGS) entry which is preliminary data.</text>
</comment>